<evidence type="ECO:0008006" key="4">
    <source>
        <dbReference type="Google" id="ProtNLM"/>
    </source>
</evidence>
<evidence type="ECO:0000313" key="2">
    <source>
        <dbReference type="EMBL" id="PRY54503.1"/>
    </source>
</evidence>
<dbReference type="Proteomes" id="UP000238034">
    <property type="component" value="Unassembled WGS sequence"/>
</dbReference>
<feature type="transmembrane region" description="Helical" evidence="1">
    <location>
        <begin position="228"/>
        <end position="244"/>
    </location>
</feature>
<feature type="transmembrane region" description="Helical" evidence="1">
    <location>
        <begin position="125"/>
        <end position="142"/>
    </location>
</feature>
<gene>
    <name evidence="2" type="ORF">B0I27_102270</name>
</gene>
<evidence type="ECO:0000313" key="3">
    <source>
        <dbReference type="Proteomes" id="UP000238034"/>
    </source>
</evidence>
<feature type="transmembrane region" description="Helical" evidence="1">
    <location>
        <begin position="177"/>
        <end position="197"/>
    </location>
</feature>
<feature type="transmembrane region" description="Helical" evidence="1">
    <location>
        <begin position="65"/>
        <end position="86"/>
    </location>
</feature>
<keyword evidence="3" id="KW-1185">Reference proteome</keyword>
<protein>
    <recommendedName>
        <fullName evidence="4">O-antigen ligase-like membrane protein</fullName>
    </recommendedName>
</protein>
<evidence type="ECO:0000256" key="1">
    <source>
        <dbReference type="SAM" id="Phobius"/>
    </source>
</evidence>
<name>A0A2T0U994_9SPHI</name>
<sequence>MYKTANDPPKVLKQAIWVYFLLILFEGALRKWVLPQLADPLLVVRDPIAIFLIGYSWYKGVLPNSLMMYGMMALTVAATVAGLTLGHGNLTVAVYGARIFLLHFPLIFVIGTIFRREDVLEIGEVTLWITLPMAILIVFQFYSPQSAFVNWGVGGSEEGAGFSGANGFMRPPATFSFTNGTAHFFGFAGIFCIYHWLKTEKINKLLLIMASVGVLIAIPFSISRTLTFMLGLTVLAAFVAVWQNPRYVKKMLITGASLTLLVLLLSKTELLGPAIDAFLARFTSASEVEGGMQGTFIDRFLGGMYDAVLASPNAPFFGQGIGMGTNAGTQLLTGDSTDFLISEGEWGRLIGEMGLLFGITAILIRTTLAVKIGLQSIKKVSKGDILPWMLFTSSFVGIVQGQWAQPTNLGFNVLMAGLTLAALKPQKTLWRILKRVELCSPESLETRSNETSLQAH</sequence>
<feature type="transmembrane region" description="Helical" evidence="1">
    <location>
        <begin position="12"/>
        <end position="29"/>
    </location>
</feature>
<dbReference type="EMBL" id="PVTH01000002">
    <property type="protein sequence ID" value="PRY54503.1"/>
    <property type="molecule type" value="Genomic_DNA"/>
</dbReference>
<feature type="transmembrane region" description="Helical" evidence="1">
    <location>
        <begin position="92"/>
        <end position="113"/>
    </location>
</feature>
<feature type="transmembrane region" description="Helical" evidence="1">
    <location>
        <begin position="204"/>
        <end position="222"/>
    </location>
</feature>
<keyword evidence="1" id="KW-0472">Membrane</keyword>
<proteinExistence type="predicted"/>
<reference evidence="2 3" key="1">
    <citation type="submission" date="2018-03" db="EMBL/GenBank/DDBJ databases">
        <title>Genomic Encyclopedia of Type Strains, Phase III (KMG-III): the genomes of soil and plant-associated and newly described type strains.</title>
        <authorList>
            <person name="Whitman W."/>
        </authorList>
    </citation>
    <scope>NUCLEOTIDE SEQUENCE [LARGE SCALE GENOMIC DNA]</scope>
    <source>
        <strain evidence="2 3">CGMCC 1.9313</strain>
    </source>
</reference>
<dbReference type="AlphaFoldDB" id="A0A2T0U994"/>
<organism evidence="2 3">
    <name type="scientific">Arcticibacter pallidicorallinus</name>
    <dbReference type="NCBI Taxonomy" id="1259464"/>
    <lineage>
        <taxon>Bacteria</taxon>
        <taxon>Pseudomonadati</taxon>
        <taxon>Bacteroidota</taxon>
        <taxon>Sphingobacteriia</taxon>
        <taxon>Sphingobacteriales</taxon>
        <taxon>Sphingobacteriaceae</taxon>
        <taxon>Arcticibacter</taxon>
    </lineage>
</organism>
<comment type="caution">
    <text evidence="2">The sequence shown here is derived from an EMBL/GenBank/DDBJ whole genome shotgun (WGS) entry which is preliminary data.</text>
</comment>
<accession>A0A2T0U994</accession>
<keyword evidence="1" id="KW-0812">Transmembrane</keyword>
<keyword evidence="1" id="KW-1133">Transmembrane helix</keyword>
<dbReference type="RefSeq" id="WP_181276673.1">
    <property type="nucleotide sequence ID" value="NZ_PVTH01000002.1"/>
</dbReference>